<feature type="transmembrane region" description="Helical" evidence="6">
    <location>
        <begin position="90"/>
        <end position="112"/>
    </location>
</feature>
<evidence type="ECO:0000256" key="3">
    <source>
        <dbReference type="ARBA" id="ARBA00022692"/>
    </source>
</evidence>
<dbReference type="PANTHER" id="PTHR31272:SF4">
    <property type="entry name" value="CYTOCHROME C-TYPE BIOGENESIS PROTEIN HI_1454-RELATED"/>
    <property type="match status" value="1"/>
</dbReference>
<feature type="transmembrane region" description="Helical" evidence="6">
    <location>
        <begin position="205"/>
        <end position="226"/>
    </location>
</feature>
<keyword evidence="5 6" id="KW-0472">Membrane</keyword>
<dbReference type="PANTHER" id="PTHR31272">
    <property type="entry name" value="CYTOCHROME C-TYPE BIOGENESIS PROTEIN HI_1454-RELATED"/>
    <property type="match status" value="1"/>
</dbReference>
<gene>
    <name evidence="8" type="ORF">COU47_02880</name>
</gene>
<evidence type="ECO:0000256" key="6">
    <source>
        <dbReference type="SAM" id="Phobius"/>
    </source>
</evidence>
<dbReference type="AlphaFoldDB" id="A0A2H0TEW3"/>
<reference evidence="9" key="1">
    <citation type="submission" date="2017-09" db="EMBL/GenBank/DDBJ databases">
        <title>Depth-based differentiation of microbial function through sediment-hosted aquifers and enrichment of novel symbionts in the deep terrestrial subsurface.</title>
        <authorList>
            <person name="Probst A.J."/>
            <person name="Ladd B."/>
            <person name="Jarett J.K."/>
            <person name="Geller-Mcgrath D.E."/>
            <person name="Sieber C.M.K."/>
            <person name="Emerson J.B."/>
            <person name="Anantharaman K."/>
            <person name="Thomas B.C."/>
            <person name="Malmstrom R."/>
            <person name="Stieglmeier M."/>
            <person name="Klingl A."/>
            <person name="Woyke T."/>
            <person name="Ryan C.M."/>
            <person name="Banfield J.F."/>
        </authorList>
    </citation>
    <scope>NUCLEOTIDE SEQUENCE [LARGE SCALE GENOMIC DNA]</scope>
</reference>
<evidence type="ECO:0000256" key="2">
    <source>
        <dbReference type="ARBA" id="ARBA00006143"/>
    </source>
</evidence>
<feature type="domain" description="Cytochrome C biogenesis protein transmembrane" evidence="7">
    <location>
        <begin position="8"/>
        <end position="216"/>
    </location>
</feature>
<sequence length="253" mass="27150">MYDFGALLVPAFIAGLVTFLAPCTLPLIPAYIGFISGVSSGKEELSSGARRRKIFINSIAYVAGFSLIFIAFGVLVGFLGSAFLGASRILLSRIGGALIIVFGLFLLGAIPFPQLAQKHSFGVGRWFRPGSPFSSLLVGSAFAFGWTPCVGPVLGSILILAGTQTTAFSGGVLLLVFSAGLAVPFMIVSLAYSRAARWIEKSQKMLFIISWIAGAFLVLIGFLLILDKFALFISWGYRLLEPLQYEKSLLDFL</sequence>
<feature type="transmembrane region" description="Helical" evidence="6">
    <location>
        <begin position="59"/>
        <end position="84"/>
    </location>
</feature>
<dbReference type="Pfam" id="PF02683">
    <property type="entry name" value="DsbD_TM"/>
    <property type="match status" value="1"/>
</dbReference>
<dbReference type="GO" id="GO:0016020">
    <property type="term" value="C:membrane"/>
    <property type="evidence" value="ECO:0007669"/>
    <property type="project" value="UniProtKB-SubCell"/>
</dbReference>
<dbReference type="EMBL" id="PFCO01000006">
    <property type="protein sequence ID" value="PIR69494.1"/>
    <property type="molecule type" value="Genomic_DNA"/>
</dbReference>
<feature type="transmembrane region" description="Helical" evidence="6">
    <location>
        <begin position="133"/>
        <end position="161"/>
    </location>
</feature>
<evidence type="ECO:0000256" key="1">
    <source>
        <dbReference type="ARBA" id="ARBA00004141"/>
    </source>
</evidence>
<evidence type="ECO:0000256" key="4">
    <source>
        <dbReference type="ARBA" id="ARBA00022989"/>
    </source>
</evidence>
<evidence type="ECO:0000259" key="7">
    <source>
        <dbReference type="Pfam" id="PF02683"/>
    </source>
</evidence>
<evidence type="ECO:0000313" key="8">
    <source>
        <dbReference type="EMBL" id="PIR69494.1"/>
    </source>
</evidence>
<comment type="caution">
    <text evidence="8">The sequence shown here is derived from an EMBL/GenBank/DDBJ whole genome shotgun (WGS) entry which is preliminary data.</text>
</comment>
<evidence type="ECO:0000256" key="5">
    <source>
        <dbReference type="ARBA" id="ARBA00023136"/>
    </source>
</evidence>
<accession>A0A2H0TEW3</accession>
<feature type="transmembrane region" description="Helical" evidence="6">
    <location>
        <begin position="12"/>
        <end position="38"/>
    </location>
</feature>
<dbReference type="GO" id="GO:0017004">
    <property type="term" value="P:cytochrome complex assembly"/>
    <property type="evidence" value="ECO:0007669"/>
    <property type="project" value="InterPro"/>
</dbReference>
<keyword evidence="4 6" id="KW-1133">Transmembrane helix</keyword>
<comment type="similarity">
    <text evidence="2">Belongs to the DsbD family.</text>
</comment>
<comment type="subcellular location">
    <subcellularLocation>
        <location evidence="1">Membrane</location>
        <topology evidence="1">Multi-pass membrane protein</topology>
    </subcellularLocation>
</comment>
<feature type="transmembrane region" description="Helical" evidence="6">
    <location>
        <begin position="167"/>
        <end position="193"/>
    </location>
</feature>
<organism evidence="8 9">
    <name type="scientific">Candidatus Niyogibacteria bacterium CG10_big_fil_rev_8_21_14_0_10_46_36</name>
    <dbReference type="NCBI Taxonomy" id="1974726"/>
    <lineage>
        <taxon>Bacteria</taxon>
        <taxon>Candidatus Niyogiibacteriota</taxon>
    </lineage>
</organism>
<dbReference type="Proteomes" id="UP000231503">
    <property type="component" value="Unassembled WGS sequence"/>
</dbReference>
<protein>
    <submittedName>
        <fullName evidence="8">Cytochrome C biogenesis protein</fullName>
    </submittedName>
</protein>
<dbReference type="InterPro" id="IPR003834">
    <property type="entry name" value="Cyt_c_assmbl_TM_dom"/>
</dbReference>
<proteinExistence type="inferred from homology"/>
<evidence type="ECO:0000313" key="9">
    <source>
        <dbReference type="Proteomes" id="UP000231503"/>
    </source>
</evidence>
<dbReference type="InterPro" id="IPR051790">
    <property type="entry name" value="Cytochrome_c-biogenesis_DsbD"/>
</dbReference>
<keyword evidence="3 6" id="KW-0812">Transmembrane</keyword>
<name>A0A2H0TEW3_9BACT</name>